<gene>
    <name evidence="1" type="ORF">DBR06_SOUSAS16910002</name>
</gene>
<proteinExistence type="predicted"/>
<protein>
    <submittedName>
        <fullName evidence="1">Uncharacterized protein</fullName>
    </submittedName>
</protein>
<name>A0A484GFE3_SOUCH</name>
<evidence type="ECO:0000313" key="2">
    <source>
        <dbReference type="Proteomes" id="UP000295264"/>
    </source>
</evidence>
<dbReference type="EMBL" id="QWLN02009078">
    <property type="protein sequence ID" value="TEA34567.1"/>
    <property type="molecule type" value="Genomic_DNA"/>
</dbReference>
<dbReference type="AlphaFoldDB" id="A0A484GFE3"/>
<dbReference type="Proteomes" id="UP000295264">
    <property type="component" value="Unassembled WGS sequence"/>
</dbReference>
<keyword evidence="2" id="KW-1185">Reference proteome</keyword>
<comment type="caution">
    <text evidence="1">The sequence shown here is derived from an EMBL/GenBank/DDBJ whole genome shotgun (WGS) entry which is preliminary data.</text>
</comment>
<organism evidence="1 2">
    <name type="scientific">Sousa chinensis</name>
    <name type="common">Indo-pacific humpbacked dolphin</name>
    <name type="synonym">Steno chinensis</name>
    <dbReference type="NCBI Taxonomy" id="103600"/>
    <lineage>
        <taxon>Eukaryota</taxon>
        <taxon>Metazoa</taxon>
        <taxon>Chordata</taxon>
        <taxon>Craniata</taxon>
        <taxon>Vertebrata</taxon>
        <taxon>Euteleostomi</taxon>
        <taxon>Mammalia</taxon>
        <taxon>Eutheria</taxon>
        <taxon>Laurasiatheria</taxon>
        <taxon>Artiodactyla</taxon>
        <taxon>Whippomorpha</taxon>
        <taxon>Cetacea</taxon>
        <taxon>Odontoceti</taxon>
        <taxon>Delphinidae</taxon>
        <taxon>Sousa</taxon>
    </lineage>
</organism>
<sequence length="90" mass="9300">DAVYTPLTGAQLTLETLKVLGVLSHSGQGCPTGTSTAPEPWTPVARAKEGALLTCELGARAGLMGRVEVAKVRLRRGSGPLLQGGWAAFQ</sequence>
<evidence type="ECO:0000313" key="1">
    <source>
        <dbReference type="EMBL" id="TEA34567.1"/>
    </source>
</evidence>
<feature type="non-terminal residue" evidence="1">
    <location>
        <position position="1"/>
    </location>
</feature>
<accession>A0A484GFE3</accession>
<reference evidence="1 2" key="1">
    <citation type="journal article" date="2018" name="Genomics">
        <title>Molecular footprints of inshore aquatic adaptation in Indo-Pacific humpback dolphin (Sousa chinensis).</title>
        <authorList>
            <person name="Ming Y."/>
            <person name="Jian J."/>
            <person name="Yu F."/>
            <person name="Yu X."/>
            <person name="Wang J."/>
            <person name="Liu W."/>
        </authorList>
    </citation>
    <scope>NUCLEOTIDE SEQUENCE [LARGE SCALE GENOMIC DNA]</scope>
    <source>
        <strain evidence="1">MY-2018</strain>
        <tissue evidence="1">Skin</tissue>
    </source>
</reference>